<evidence type="ECO:0000313" key="3">
    <source>
        <dbReference type="EMBL" id="KAK7737483.1"/>
    </source>
</evidence>
<keyword evidence="1" id="KW-0472">Membrane</keyword>
<feature type="transmembrane region" description="Helical" evidence="1">
    <location>
        <begin position="140"/>
        <end position="161"/>
    </location>
</feature>
<dbReference type="Pfam" id="PF20684">
    <property type="entry name" value="Fung_rhodopsin"/>
    <property type="match status" value="1"/>
</dbReference>
<gene>
    <name evidence="3" type="ORF">SLS53_006556</name>
</gene>
<evidence type="ECO:0000313" key="4">
    <source>
        <dbReference type="Proteomes" id="UP001320245"/>
    </source>
</evidence>
<sequence length="316" mass="34455">MNPQHYSTDLTRPALSPVTPVDHAGQVWILTILTTIYAGLSLLVRGYIKWNVFWLDDYLLATATAIQFAQAGVVFSGLSHGLAKFNSITTESQWELSGRAFFVSEILAAIALSLSKCSVWALLLRIFMAGGAFNDWRVKTCLGFVFLGAAWGVVAVVGITVRCDPESMLSPGRANHCPGQYTRAYTQSTEPLFAVTATLLCQQATLAWSLISATIPNIKSFMRVFNFSMGMGTTDEGLSQQTPASIALQSLRDQTTSNQYGGTPHADEPVSRANLASKRDTFESMGCGTTDDEHSIMRSDSQELIIRKEVEIPVPN</sequence>
<evidence type="ECO:0000256" key="1">
    <source>
        <dbReference type="SAM" id="Phobius"/>
    </source>
</evidence>
<keyword evidence="1" id="KW-1133">Transmembrane helix</keyword>
<feature type="domain" description="Rhodopsin" evidence="2">
    <location>
        <begin position="49"/>
        <end position="167"/>
    </location>
</feature>
<keyword evidence="1" id="KW-0812">Transmembrane</keyword>
<dbReference type="PANTHER" id="PTHR39614:SF2">
    <property type="entry name" value="INTEGRAL MEMBRANE PROTEIN"/>
    <property type="match status" value="1"/>
</dbReference>
<reference evidence="3 4" key="1">
    <citation type="journal article" date="2023" name="PLoS ONE">
        <title>Cytospora paraplurivora sp. nov. isolated from orchards with fruit tree decline syndrome in Ontario, Canada.</title>
        <authorList>
            <person name="Ilyukhin E."/>
            <person name="Nguyen H.D.T."/>
            <person name="Castle A.J."/>
            <person name="Ellouze W."/>
        </authorList>
    </citation>
    <scope>NUCLEOTIDE SEQUENCE [LARGE SCALE GENOMIC DNA]</scope>
    <source>
        <strain evidence="3 4">FDS-564</strain>
    </source>
</reference>
<feature type="transmembrane region" description="Helical" evidence="1">
    <location>
        <begin position="58"/>
        <end position="80"/>
    </location>
</feature>
<proteinExistence type="predicted"/>
<dbReference type="Proteomes" id="UP001320245">
    <property type="component" value="Unassembled WGS sequence"/>
</dbReference>
<comment type="caution">
    <text evidence="3">The sequence shown here is derived from an EMBL/GenBank/DDBJ whole genome shotgun (WGS) entry which is preliminary data.</text>
</comment>
<feature type="transmembrane region" description="Helical" evidence="1">
    <location>
        <begin position="27"/>
        <end position="46"/>
    </location>
</feature>
<dbReference type="EMBL" id="JAJSPL020000029">
    <property type="protein sequence ID" value="KAK7737483.1"/>
    <property type="molecule type" value="Genomic_DNA"/>
</dbReference>
<accession>A0AAN9U9Y9</accession>
<organism evidence="3 4">
    <name type="scientific">Cytospora paraplurivora</name>
    <dbReference type="NCBI Taxonomy" id="2898453"/>
    <lineage>
        <taxon>Eukaryota</taxon>
        <taxon>Fungi</taxon>
        <taxon>Dikarya</taxon>
        <taxon>Ascomycota</taxon>
        <taxon>Pezizomycotina</taxon>
        <taxon>Sordariomycetes</taxon>
        <taxon>Sordariomycetidae</taxon>
        <taxon>Diaporthales</taxon>
        <taxon>Cytosporaceae</taxon>
        <taxon>Cytospora</taxon>
    </lineage>
</organism>
<evidence type="ECO:0000259" key="2">
    <source>
        <dbReference type="Pfam" id="PF20684"/>
    </source>
</evidence>
<name>A0AAN9U9Y9_9PEZI</name>
<feature type="transmembrane region" description="Helical" evidence="1">
    <location>
        <begin position="100"/>
        <end position="128"/>
    </location>
</feature>
<protein>
    <recommendedName>
        <fullName evidence="2">Rhodopsin domain-containing protein</fullName>
    </recommendedName>
</protein>
<dbReference type="InterPro" id="IPR049326">
    <property type="entry name" value="Rhodopsin_dom_fungi"/>
</dbReference>
<dbReference type="AlphaFoldDB" id="A0AAN9U9Y9"/>
<keyword evidence="4" id="KW-1185">Reference proteome</keyword>
<dbReference type="PANTHER" id="PTHR39614">
    <property type="entry name" value="INTEGRAL MEMBRANE PROTEIN"/>
    <property type="match status" value="1"/>
</dbReference>